<evidence type="ECO:0000313" key="2">
    <source>
        <dbReference type="EMBL" id="KAK7879313.1"/>
    </source>
</evidence>
<reference evidence="3" key="1">
    <citation type="submission" date="2024-04" db="EMBL/GenBank/DDBJ databases">
        <title>Salinicola lusitanus LLJ914,a marine bacterium isolated from the Okinawa Trough.</title>
        <authorList>
            <person name="Li J."/>
        </authorList>
    </citation>
    <scope>NUCLEOTIDE SEQUENCE [LARGE SCALE GENOMIC DNA]</scope>
</reference>
<gene>
    <name evidence="2" type="ORF">WMY93_033910</name>
</gene>
<keyword evidence="3" id="KW-1185">Reference proteome</keyword>
<accession>A0AAW0MRL1</accession>
<dbReference type="EMBL" id="JBBPFD010000289">
    <property type="protein sequence ID" value="KAK7879313.1"/>
    <property type="molecule type" value="Genomic_DNA"/>
</dbReference>
<comment type="caution">
    <text evidence="2">The sequence shown here is derived from an EMBL/GenBank/DDBJ whole genome shotgun (WGS) entry which is preliminary data.</text>
</comment>
<dbReference type="AlphaFoldDB" id="A0AAW0MRL1"/>
<organism evidence="2 3">
    <name type="scientific">Mugilogobius chulae</name>
    <name type="common">yellowstripe goby</name>
    <dbReference type="NCBI Taxonomy" id="88201"/>
    <lineage>
        <taxon>Eukaryota</taxon>
        <taxon>Metazoa</taxon>
        <taxon>Chordata</taxon>
        <taxon>Craniata</taxon>
        <taxon>Vertebrata</taxon>
        <taxon>Euteleostomi</taxon>
        <taxon>Actinopterygii</taxon>
        <taxon>Neopterygii</taxon>
        <taxon>Teleostei</taxon>
        <taxon>Neoteleostei</taxon>
        <taxon>Acanthomorphata</taxon>
        <taxon>Gobiaria</taxon>
        <taxon>Gobiiformes</taxon>
        <taxon>Gobioidei</taxon>
        <taxon>Gobiidae</taxon>
        <taxon>Gobionellinae</taxon>
        <taxon>Mugilogobius</taxon>
    </lineage>
</organism>
<name>A0AAW0MRL1_9GOBI</name>
<evidence type="ECO:0000256" key="1">
    <source>
        <dbReference type="SAM" id="MobiDB-lite"/>
    </source>
</evidence>
<sequence length="587" mass="65892">MEAFGFPRDFIRSIKTLYTGATVLLRVGGGLSRPVEERAERTLHVPTSQPIRVSAYADDITVTVTGQADLETLQEKLLLYERASSASVNWSKCEGYSWTVDTQQKPTLPAGLQWSTEGIKCLGVYLGSEPFRAKNWAGLVEKLYSSATSRFSGDRHSEEAGGLCLGRLPLVKAAVLYLPVDEGGQGLVDISSRLAALRLKTVQRLLYGPQQLWTETATVLLREVGRLNYDKHLFLLDLKRLDLSGISAFYRSVLRAWSTVLDFSREEPYGHAGQEPLFFNSMVKSSLLDSAQLRAAFTSAGLTKLVHLRTERGWKSAAQLSQETGLRSERVLQRLLQEVQRGLPARFREVLGLGRSSTSDRTMELSMVGKKELYVTTVKVLRRADLVDVPESRWSGDDGSLNSLMQCIKQAETERTVLVLVLVLNTRDREDSLVLVLVLNTRDRESPGLVLTPETERTVLVLVLVLNTRDRENSLVLVLNTRDRENSPGPGPGPKHQRQREQSWSWSKHQRHREQSCPGPKHQRRENSPGPGPKPRDRESRPGLVLVLNTRDRENSPGPGPNTETQRTVLVLVLNTETQREQSWSWF</sequence>
<feature type="region of interest" description="Disordered" evidence="1">
    <location>
        <begin position="478"/>
        <end position="566"/>
    </location>
</feature>
<evidence type="ECO:0008006" key="4">
    <source>
        <dbReference type="Google" id="ProtNLM"/>
    </source>
</evidence>
<protein>
    <recommendedName>
        <fullName evidence="4">Reverse transcriptase domain-containing protein</fullName>
    </recommendedName>
</protein>
<evidence type="ECO:0000313" key="3">
    <source>
        <dbReference type="Proteomes" id="UP001460270"/>
    </source>
</evidence>
<proteinExistence type="predicted"/>
<dbReference type="Proteomes" id="UP001460270">
    <property type="component" value="Unassembled WGS sequence"/>
</dbReference>